<accession>A0A7G3ZD01</accession>
<dbReference type="GO" id="GO:0160246">
    <property type="term" value="F:NADPH-iron-sulfur [2Fe-2S] protein oxidoreductase activity"/>
    <property type="evidence" value="ECO:0007669"/>
    <property type="project" value="InterPro"/>
</dbReference>
<dbReference type="GO" id="GO:0005829">
    <property type="term" value="C:cytosol"/>
    <property type="evidence" value="ECO:0007669"/>
    <property type="project" value="UniProtKB-ARBA"/>
</dbReference>
<dbReference type="InterPro" id="IPR029039">
    <property type="entry name" value="Flavoprotein-like_sf"/>
</dbReference>
<comment type="subcellular location">
    <subcellularLocation>
        <location evidence="11">Cytoplasm</location>
    </subcellularLocation>
    <subcellularLocation>
        <location evidence="11">Mitochondrion</location>
    </subcellularLocation>
    <text evidence="11">Relocalizes to mitochondria after H(2)O(2) exposure.</text>
</comment>
<comment type="cofactor">
    <cofactor evidence="1 11">
        <name>FMN</name>
        <dbReference type="ChEBI" id="CHEBI:58210"/>
    </cofactor>
</comment>
<dbReference type="SUPFAM" id="SSF52218">
    <property type="entry name" value="Flavoproteins"/>
    <property type="match status" value="1"/>
</dbReference>
<dbReference type="PROSITE" id="PS51384">
    <property type="entry name" value="FAD_FR"/>
    <property type="match status" value="1"/>
</dbReference>
<dbReference type="InterPro" id="IPR017927">
    <property type="entry name" value="FAD-bd_FR_type"/>
</dbReference>
<dbReference type="InterPro" id="IPR017938">
    <property type="entry name" value="Riboflavin_synthase-like_b-brl"/>
</dbReference>
<dbReference type="InterPro" id="IPR003097">
    <property type="entry name" value="CysJ-like_FAD-binding"/>
</dbReference>
<dbReference type="FunFam" id="1.20.990.10:FF:000008">
    <property type="entry name" value="NADPH-dependent diflavin oxidoreductase 1"/>
    <property type="match status" value="1"/>
</dbReference>
<keyword evidence="5 11" id="KW-0288">FMN</keyword>
<evidence type="ECO:0000256" key="9">
    <source>
        <dbReference type="ARBA" id="ARBA00023128"/>
    </source>
</evidence>
<dbReference type="PROSITE" id="PS50902">
    <property type="entry name" value="FLAVODOXIN_LIKE"/>
    <property type="match status" value="1"/>
</dbReference>
<dbReference type="FunFam" id="3.40.50.360:FF:000056">
    <property type="entry name" value="NADPH-dependent diflavin oxidoreductase 1"/>
    <property type="match status" value="1"/>
</dbReference>
<evidence type="ECO:0000256" key="5">
    <source>
        <dbReference type="ARBA" id="ARBA00022643"/>
    </source>
</evidence>
<dbReference type="HAMAP" id="MF_03178">
    <property type="entry name" value="NDOR1"/>
    <property type="match status" value="1"/>
</dbReference>
<feature type="domain" description="FAD-binding FR-type" evidence="13">
    <location>
        <begin position="226"/>
        <end position="470"/>
    </location>
</feature>
<comment type="cofactor">
    <cofactor evidence="2 11">
        <name>FAD</name>
        <dbReference type="ChEBI" id="CHEBI:57692"/>
    </cofactor>
</comment>
<dbReference type="Gene3D" id="2.40.30.10">
    <property type="entry name" value="Translation factors"/>
    <property type="match status" value="1"/>
</dbReference>
<evidence type="ECO:0000256" key="4">
    <source>
        <dbReference type="ARBA" id="ARBA00022630"/>
    </source>
</evidence>
<feature type="binding site" evidence="11">
    <location>
        <begin position="443"/>
        <end position="446"/>
    </location>
    <ligand>
        <name>FAD</name>
        <dbReference type="ChEBI" id="CHEBI:57692"/>
    </ligand>
</feature>
<organism evidence="14 15">
    <name type="scientific">Torulaspora globosa</name>
    <dbReference type="NCBI Taxonomy" id="48254"/>
    <lineage>
        <taxon>Eukaryota</taxon>
        <taxon>Fungi</taxon>
        <taxon>Dikarya</taxon>
        <taxon>Ascomycota</taxon>
        <taxon>Saccharomycotina</taxon>
        <taxon>Saccharomycetes</taxon>
        <taxon>Saccharomycetales</taxon>
        <taxon>Saccharomycetaceae</taxon>
        <taxon>Torulaspora</taxon>
    </lineage>
</organism>
<evidence type="ECO:0000256" key="10">
    <source>
        <dbReference type="ARBA" id="ARBA00052174"/>
    </source>
</evidence>
<proteinExistence type="inferred from homology"/>
<dbReference type="InterPro" id="IPR023173">
    <property type="entry name" value="NADPH_Cyt_P450_Rdtase_alpha"/>
</dbReference>
<protein>
    <recommendedName>
        <fullName evidence="11">NADPH-dependent diflavin oxidoreductase 1</fullName>
        <ecNumber evidence="11">1.18.1.-</ecNumber>
    </recommendedName>
    <alternativeName>
        <fullName evidence="11">NADPH-dependent FMN and FAD-containing oxidoreductase</fullName>
    </alternativeName>
</protein>
<comment type="subunit">
    <text evidence="11">Interacts with DRE2; as part of the cytosolic iron-sulfur (Fe-S) protein assembly (CIA) machinery.</text>
</comment>
<dbReference type="FunFam" id="3.40.50.80:FF:000030">
    <property type="entry name" value="NADPH-dependent diflavin oxidoreductase 1"/>
    <property type="match status" value="1"/>
</dbReference>
<comment type="similarity">
    <text evidence="11">In the N-terminal section; belongs to the flavodoxin family.</text>
</comment>
<dbReference type="GO" id="GO:0050661">
    <property type="term" value="F:NADP binding"/>
    <property type="evidence" value="ECO:0007669"/>
    <property type="project" value="UniProtKB-UniRule"/>
</dbReference>
<evidence type="ECO:0000256" key="6">
    <source>
        <dbReference type="ARBA" id="ARBA00022827"/>
    </source>
</evidence>
<comment type="similarity">
    <text evidence="11">Belongs to the NADPH-dependent diflavin oxidoreductase NDOR1 family.</text>
</comment>
<dbReference type="Gene3D" id="3.40.50.360">
    <property type="match status" value="1"/>
</dbReference>
<dbReference type="GO" id="GO:0050660">
    <property type="term" value="F:flavin adenine dinucleotide binding"/>
    <property type="evidence" value="ECO:0007669"/>
    <property type="project" value="UniProtKB-UniRule"/>
</dbReference>
<sequence>MVKARISKRIAILYGSETGNAQDFAFILSHKLHRLHFAHTLSSLGDYNTLDILDCRHLFIICSTTGQGELPRNALEASHGNNRSSTLWSFLRRKDLPSDLLNHVSVSFLGLGDSSYPKFNYAIRKLHERIVNQLGAKEPYKRLEADEQCMLGSNKNTGAGIESVYFEFEKKALDNLCATYPTRKVNGEIIKREELPADVYLRPDSSLLIERDDNIQSNSVSFKGDEFVRVGSVERNQRITHAEHFQDVRQFIFKGAEAHEYGPGDTVSIFPCNTDQSVQQFLELQPHWKPVADKPLIFSDRAPSIEGGLVQPLTLRNLLKYHCDIMSIPRASFFKKVWTFATDMSRLERGLEQMNQQREKLQQFGADEDMQDLFDYCNRPRRSLLEVLQDFMSLRLPWEFALDFLPAIKPRYFSISSGPNCSSIELTVAIVRYKTILRKIRKGLCTDFIANLSPGDQLRYKIQNNHLFENEQLRDRPMILISPGVGIAPMMSLIRAEISNQIMLFFGNRFMEKDFLYKDLLQKWEETNRITLFSCFSRDRENSPEFKYVQDRLWAIGNTIARLLVEKDAIIYLCGSSGKMPTQVRITLLEILKKWGNFETDTAACDYLKLLEKNDRYLQETW</sequence>
<evidence type="ECO:0000313" key="15">
    <source>
        <dbReference type="Proteomes" id="UP000515788"/>
    </source>
</evidence>
<keyword evidence="6 11" id="KW-0274">FAD</keyword>
<feature type="binding site" evidence="11">
    <location>
        <begin position="546"/>
        <end position="550"/>
    </location>
    <ligand>
        <name>NADP(+)</name>
        <dbReference type="ChEBI" id="CHEBI:58349"/>
    </ligand>
</feature>
<dbReference type="InterPro" id="IPR001094">
    <property type="entry name" value="Flavdoxin-like"/>
</dbReference>
<dbReference type="InterPro" id="IPR001709">
    <property type="entry name" value="Flavoprot_Pyr_Nucl_cyt_Rdtase"/>
</dbReference>
<dbReference type="PRINTS" id="PR00371">
    <property type="entry name" value="FPNCR"/>
</dbReference>
<comment type="catalytic activity">
    <reaction evidence="10">
        <text>2 oxidized [2Fe-2S]-[protein] + NADPH = 2 reduced [2Fe-2S]-[protein] + NADP(+) + H(+)</text>
        <dbReference type="Rhea" id="RHEA:67716"/>
        <dbReference type="Rhea" id="RHEA-COMP:17327"/>
        <dbReference type="Rhea" id="RHEA-COMP:17328"/>
        <dbReference type="ChEBI" id="CHEBI:15378"/>
        <dbReference type="ChEBI" id="CHEBI:33737"/>
        <dbReference type="ChEBI" id="CHEBI:33738"/>
        <dbReference type="ChEBI" id="CHEBI:57783"/>
        <dbReference type="ChEBI" id="CHEBI:58349"/>
    </reaction>
    <physiologicalReaction direction="left-to-right" evidence="10">
        <dbReference type="Rhea" id="RHEA:67717"/>
    </physiologicalReaction>
</comment>
<dbReference type="SUPFAM" id="SSF52343">
    <property type="entry name" value="Ferredoxin reductase-like, C-terminal NADP-linked domain"/>
    <property type="match status" value="1"/>
</dbReference>
<feature type="binding site" evidence="11">
    <location>
        <position position="147"/>
    </location>
    <ligand>
        <name>FMN</name>
        <dbReference type="ChEBI" id="CHEBI:58210"/>
    </ligand>
</feature>
<dbReference type="Pfam" id="PF00667">
    <property type="entry name" value="FAD_binding_1"/>
    <property type="match status" value="1"/>
</dbReference>
<evidence type="ECO:0000259" key="13">
    <source>
        <dbReference type="PROSITE" id="PS51384"/>
    </source>
</evidence>
<evidence type="ECO:0000256" key="3">
    <source>
        <dbReference type="ARBA" id="ARBA00022490"/>
    </source>
</evidence>
<dbReference type="Gene3D" id="3.40.50.80">
    <property type="entry name" value="Nucleotide-binding domain of ferredoxin-NADP reductase (FNR) module"/>
    <property type="match status" value="1"/>
</dbReference>
<feature type="binding site" evidence="11">
    <location>
        <begin position="111"/>
        <end position="120"/>
    </location>
    <ligand>
        <name>FMN</name>
        <dbReference type="ChEBI" id="CHEBI:58210"/>
    </ligand>
</feature>
<dbReference type="Pfam" id="PF00258">
    <property type="entry name" value="Flavodoxin_1"/>
    <property type="match status" value="1"/>
</dbReference>
<keyword evidence="9 11" id="KW-0496">Mitochondrion</keyword>
<keyword evidence="15" id="KW-1185">Reference proteome</keyword>
<keyword evidence="7 11" id="KW-0521">NADP</keyword>
<feature type="binding site" evidence="11">
    <location>
        <begin position="411"/>
        <end position="414"/>
    </location>
    <ligand>
        <name>FAD</name>
        <dbReference type="ChEBI" id="CHEBI:57692"/>
    </ligand>
</feature>
<comment type="caution">
    <text evidence="11">Lacks conserved residue(s) required for the propagation of feature annotation.</text>
</comment>
<evidence type="ECO:0000256" key="8">
    <source>
        <dbReference type="ARBA" id="ARBA00023002"/>
    </source>
</evidence>
<evidence type="ECO:0000256" key="7">
    <source>
        <dbReference type="ARBA" id="ARBA00022857"/>
    </source>
</evidence>
<dbReference type="EMBL" id="CP059247">
    <property type="protein sequence ID" value="QLL31387.1"/>
    <property type="molecule type" value="Genomic_DNA"/>
</dbReference>
<evidence type="ECO:0000256" key="11">
    <source>
        <dbReference type="HAMAP-Rule" id="MF_03178"/>
    </source>
</evidence>
<comment type="similarity">
    <text evidence="11">In the C-terminal section; belongs to the flavoprotein pyridine nucleotide cytochrome reductase family.</text>
</comment>
<feature type="binding site" evidence="11">
    <location>
        <position position="622"/>
    </location>
    <ligand>
        <name>FAD</name>
        <dbReference type="ChEBI" id="CHEBI:57692"/>
    </ligand>
</feature>
<dbReference type="InterPro" id="IPR039261">
    <property type="entry name" value="FNR_nucleotide-bd"/>
</dbReference>
<feature type="binding site" evidence="11">
    <location>
        <begin position="63"/>
        <end position="66"/>
    </location>
    <ligand>
        <name>FMN</name>
        <dbReference type="ChEBI" id="CHEBI:58210"/>
    </ligand>
</feature>
<name>A0A7G3ZD01_9SACH</name>
<feature type="domain" description="Flavodoxin-like" evidence="12">
    <location>
        <begin position="10"/>
        <end position="173"/>
    </location>
</feature>
<dbReference type="GO" id="GO:0005739">
    <property type="term" value="C:mitochondrion"/>
    <property type="evidence" value="ECO:0007669"/>
    <property type="project" value="UniProtKB-SubCell"/>
</dbReference>
<dbReference type="SUPFAM" id="SSF63380">
    <property type="entry name" value="Riboflavin synthase domain-like"/>
    <property type="match status" value="1"/>
</dbReference>
<dbReference type="InterPro" id="IPR001433">
    <property type="entry name" value="OxRdtase_FAD/NAD-bd"/>
</dbReference>
<dbReference type="PANTHER" id="PTHR19384:SF10">
    <property type="entry name" value="NADPH-DEPENDENT DIFLAVIN OXIDOREDUCTASE 1"/>
    <property type="match status" value="1"/>
</dbReference>
<keyword evidence="8 11" id="KW-0560">Oxidoreductase</keyword>
<evidence type="ECO:0000313" key="14">
    <source>
        <dbReference type="EMBL" id="QLL31387.1"/>
    </source>
</evidence>
<reference evidence="14 15" key="1">
    <citation type="submission" date="2020-06" db="EMBL/GenBank/DDBJ databases">
        <title>The yeast mating-type switching endonuclease HO is a domesticated member of an unorthodox homing genetic element family.</title>
        <authorList>
            <person name="Coughlan A.Y."/>
            <person name="Lombardi L."/>
            <person name="Braun-Galleani S."/>
            <person name="Martos A.R."/>
            <person name="Galeote V."/>
            <person name="Bigey F."/>
            <person name="Dequin S."/>
            <person name="Byrne K.P."/>
            <person name="Wolfe K.H."/>
        </authorList>
    </citation>
    <scope>NUCLEOTIDE SEQUENCE [LARGE SCALE GENOMIC DNA]</scope>
    <source>
        <strain evidence="14 15">CBS764</strain>
    </source>
</reference>
<feature type="binding site" evidence="11">
    <location>
        <position position="381"/>
    </location>
    <ligand>
        <name>FAD</name>
        <dbReference type="ChEBI" id="CHEBI:57692"/>
    </ligand>
</feature>
<keyword evidence="4 11" id="KW-0285">Flavoprotein</keyword>
<feature type="binding site" evidence="11">
    <location>
        <begin position="16"/>
        <end position="21"/>
    </location>
    <ligand>
        <name>FMN</name>
        <dbReference type="ChEBI" id="CHEBI:58210"/>
    </ligand>
</feature>
<gene>
    <name evidence="11" type="primary">TAH18</name>
    <name evidence="14" type="ORF">HG536_0B02500</name>
</gene>
<dbReference type="GO" id="GO:0016651">
    <property type="term" value="F:oxidoreductase activity, acting on NAD(P)H"/>
    <property type="evidence" value="ECO:0007669"/>
    <property type="project" value="UniProtKB-UniRule"/>
</dbReference>
<dbReference type="Proteomes" id="UP000515788">
    <property type="component" value="Chromosome 2"/>
</dbReference>
<dbReference type="PANTHER" id="PTHR19384">
    <property type="entry name" value="NITRIC OXIDE SYNTHASE-RELATED"/>
    <property type="match status" value="1"/>
</dbReference>
<dbReference type="GO" id="GO:0010181">
    <property type="term" value="F:FMN binding"/>
    <property type="evidence" value="ECO:0007669"/>
    <property type="project" value="UniProtKB-UniRule"/>
</dbReference>
<dbReference type="Gene3D" id="1.20.990.10">
    <property type="entry name" value="NADPH-cytochrome p450 Reductase, Chain A, domain 3"/>
    <property type="match status" value="1"/>
</dbReference>
<evidence type="ECO:0000259" key="12">
    <source>
        <dbReference type="PROSITE" id="PS50902"/>
    </source>
</evidence>
<dbReference type="EC" id="1.18.1.-" evidence="11"/>
<feature type="binding site" evidence="11">
    <location>
        <begin position="537"/>
        <end position="538"/>
    </location>
    <ligand>
        <name>NADP(+)</name>
        <dbReference type="ChEBI" id="CHEBI:58349"/>
    </ligand>
</feature>
<keyword evidence="3 11" id="KW-0963">Cytoplasm</keyword>
<dbReference type="InterPro" id="IPR008254">
    <property type="entry name" value="Flavodoxin/NO_synth"/>
</dbReference>
<dbReference type="GO" id="GO:0016226">
    <property type="term" value="P:iron-sulfur cluster assembly"/>
    <property type="evidence" value="ECO:0007669"/>
    <property type="project" value="UniProtKB-UniRule"/>
</dbReference>
<evidence type="ECO:0000256" key="2">
    <source>
        <dbReference type="ARBA" id="ARBA00001974"/>
    </source>
</evidence>
<dbReference type="AlphaFoldDB" id="A0A7G3ZD01"/>
<comment type="function">
    <text evidence="11">NADPH-dependent reductase which is a central component of the cytosolic iron-sulfur (Fe-S) protein assembly (CIA) machinery. Transfers electrons from NADPH via its FAD and FMN prosthetic groups to the [2Fe-2S] cluster of DRE2, another key component of the CIA machinery. In turn, this reduced cluster provides electrons for assembly of cytosolic iron-sulfur cluster proteins. Positively controls H(2)O(2)-induced cell death.</text>
</comment>
<dbReference type="PRINTS" id="PR00369">
    <property type="entry name" value="FLAVODOXIN"/>
</dbReference>
<dbReference type="OrthoDB" id="1856718at2759"/>
<evidence type="ECO:0000256" key="1">
    <source>
        <dbReference type="ARBA" id="ARBA00001917"/>
    </source>
</evidence>
<dbReference type="Pfam" id="PF00175">
    <property type="entry name" value="NAD_binding_1"/>
    <property type="match status" value="1"/>
</dbReference>
<dbReference type="InterPro" id="IPR028879">
    <property type="entry name" value="NDOR1"/>
</dbReference>